<comment type="caution">
    <text evidence="8">The sequence shown here is derived from an EMBL/GenBank/DDBJ whole genome shotgun (WGS) entry which is preliminary data.</text>
</comment>
<organism evidence="8 9">
    <name type="scientific">Granulicella mallensis</name>
    <dbReference type="NCBI Taxonomy" id="940614"/>
    <lineage>
        <taxon>Bacteria</taxon>
        <taxon>Pseudomonadati</taxon>
        <taxon>Acidobacteriota</taxon>
        <taxon>Terriglobia</taxon>
        <taxon>Terriglobales</taxon>
        <taxon>Acidobacteriaceae</taxon>
        <taxon>Granulicella</taxon>
    </lineage>
</organism>
<keyword evidence="3" id="KW-0133">Cell shape</keyword>
<dbReference type="Gene3D" id="2.40.10.350">
    <property type="entry name" value="Rod shape-determining protein MreC, domain 2"/>
    <property type="match status" value="1"/>
</dbReference>
<feature type="domain" description="Rod shape-determining protein MreC beta-barrel core" evidence="7">
    <location>
        <begin position="134"/>
        <end position="280"/>
    </location>
</feature>
<proteinExistence type="inferred from homology"/>
<dbReference type="InterPro" id="IPR007221">
    <property type="entry name" value="MreC"/>
</dbReference>
<dbReference type="PANTHER" id="PTHR34138:SF1">
    <property type="entry name" value="CELL SHAPE-DETERMINING PROTEIN MREC"/>
    <property type="match status" value="1"/>
</dbReference>
<feature type="coiled-coil region" evidence="5">
    <location>
        <begin position="81"/>
        <end position="108"/>
    </location>
</feature>
<dbReference type="AlphaFoldDB" id="A0A7W7ZMR8"/>
<protein>
    <recommendedName>
        <fullName evidence="2">Cell shape-determining protein MreC</fullName>
    </recommendedName>
    <alternativeName>
        <fullName evidence="4">Cell shape protein MreC</fullName>
    </alternativeName>
</protein>
<dbReference type="InterPro" id="IPR055342">
    <property type="entry name" value="MreC_beta-barrel_core"/>
</dbReference>
<dbReference type="NCBIfam" id="TIGR00219">
    <property type="entry name" value="mreC"/>
    <property type="match status" value="1"/>
</dbReference>
<name>A0A7W7ZMR8_9BACT</name>
<evidence type="ECO:0000256" key="1">
    <source>
        <dbReference type="ARBA" id="ARBA00009369"/>
    </source>
</evidence>
<evidence type="ECO:0000256" key="2">
    <source>
        <dbReference type="ARBA" id="ARBA00013855"/>
    </source>
</evidence>
<evidence type="ECO:0000313" key="9">
    <source>
        <dbReference type="Proteomes" id="UP000584867"/>
    </source>
</evidence>
<gene>
    <name evidence="8" type="ORF">HDF15_001105</name>
</gene>
<dbReference type="Pfam" id="PF04085">
    <property type="entry name" value="MreC"/>
    <property type="match status" value="1"/>
</dbReference>
<evidence type="ECO:0000256" key="3">
    <source>
        <dbReference type="ARBA" id="ARBA00022960"/>
    </source>
</evidence>
<evidence type="ECO:0000313" key="8">
    <source>
        <dbReference type="EMBL" id="MBB5062768.1"/>
    </source>
</evidence>
<evidence type="ECO:0000256" key="4">
    <source>
        <dbReference type="ARBA" id="ARBA00032089"/>
    </source>
</evidence>
<dbReference type="GO" id="GO:0008360">
    <property type="term" value="P:regulation of cell shape"/>
    <property type="evidence" value="ECO:0007669"/>
    <property type="project" value="UniProtKB-KW"/>
</dbReference>
<dbReference type="GO" id="GO:0005886">
    <property type="term" value="C:plasma membrane"/>
    <property type="evidence" value="ECO:0007669"/>
    <property type="project" value="TreeGrafter"/>
</dbReference>
<evidence type="ECO:0000256" key="5">
    <source>
        <dbReference type="SAM" id="Coils"/>
    </source>
</evidence>
<reference evidence="8 9" key="1">
    <citation type="submission" date="2020-08" db="EMBL/GenBank/DDBJ databases">
        <title>Genomic Encyclopedia of Type Strains, Phase IV (KMG-V): Genome sequencing to study the core and pangenomes of soil and plant-associated prokaryotes.</title>
        <authorList>
            <person name="Whitman W."/>
        </authorList>
    </citation>
    <scope>NUCLEOTIDE SEQUENCE [LARGE SCALE GENOMIC DNA]</scope>
    <source>
        <strain evidence="8 9">X5P3</strain>
    </source>
</reference>
<accession>A0A7W7ZMR8</accession>
<sequence>MDSFFVRFKNPLVLIVIVLAQTIGLAIQVQPSRTGAGPVGSDGRKMSLLRYWSVAIVTPFERVIHGSSLNVRHVWSNYVDLRHTREQNQALQLEIARLRQEQASFAEDAAQGRRLQALLAFKQQYITSTVAAQVIGTSGTDHSGLLYLDKGSVEGLKPGQPVITPDGVVGKLRDVFPHTAQLLLLSDPTSGAGILLESTRIRAILRGTSTGNVQIDNLMADSRIKPGEKIITSGGDQVFPRGLPVGVIESIAPDPLHQPYTEIVVHPAANLLRLEEVLIITGTATTMPAAAQQDAAIADAVSEENKRAADIISEKLPSLNADTPAAKPGDAPKPSDQIGGVPGVPNSGLPRTQPPLHPDRFSPGTTPSAQELKPGAAATPQQP</sequence>
<dbReference type="Gene3D" id="2.40.10.340">
    <property type="entry name" value="Rod shape-determining protein MreC, domain 1"/>
    <property type="match status" value="1"/>
</dbReference>
<comment type="similarity">
    <text evidence="1">Belongs to the MreC family.</text>
</comment>
<evidence type="ECO:0000256" key="6">
    <source>
        <dbReference type="SAM" id="MobiDB-lite"/>
    </source>
</evidence>
<evidence type="ECO:0000259" key="7">
    <source>
        <dbReference type="Pfam" id="PF04085"/>
    </source>
</evidence>
<feature type="region of interest" description="Disordered" evidence="6">
    <location>
        <begin position="313"/>
        <end position="383"/>
    </location>
</feature>
<dbReference type="EMBL" id="JACHIO010000004">
    <property type="protein sequence ID" value="MBB5062768.1"/>
    <property type="molecule type" value="Genomic_DNA"/>
</dbReference>
<dbReference type="RefSeq" id="WP_184253459.1">
    <property type="nucleotide sequence ID" value="NZ_JACHIO010000004.1"/>
</dbReference>
<dbReference type="Proteomes" id="UP000584867">
    <property type="component" value="Unassembled WGS sequence"/>
</dbReference>
<keyword evidence="5" id="KW-0175">Coiled coil</keyword>
<dbReference type="InterPro" id="IPR042177">
    <property type="entry name" value="Cell/Rod_1"/>
</dbReference>
<dbReference type="InterPro" id="IPR042175">
    <property type="entry name" value="Cell/Rod_MreC_2"/>
</dbReference>
<dbReference type="PANTHER" id="PTHR34138">
    <property type="entry name" value="CELL SHAPE-DETERMINING PROTEIN MREC"/>
    <property type="match status" value="1"/>
</dbReference>